<proteinExistence type="predicted"/>
<dbReference type="AlphaFoldDB" id="A0A9W7EIF4"/>
<sequence length="244" mass="27280">MNTRRSLKRSNTSKTHQKIETGGGDDEESQDEEGGKTPADKPVVAKWVVPSFFFTDDWRLGFFVENVPLDTLITMRLLCTDWRRVVDKFIYGKVESGEMMVVRENDSSDEEAVAQEERQIPEGVESIGEGAFKGCSSLTTVSFPTTLRSIGIYSFGHCFSLENVDLFHTKLQELGKEAFLECSKLKSMTIPDSLQTIGNDVFIYCSKLVPSHIDVNHYHGEEEAVNGGNATSEVISHLRSLQTN</sequence>
<dbReference type="EMBL" id="BRXY01000266">
    <property type="protein sequence ID" value="GMH82159.1"/>
    <property type="molecule type" value="Genomic_DNA"/>
</dbReference>
<dbReference type="Pfam" id="PF13306">
    <property type="entry name" value="LRR_5"/>
    <property type="match status" value="1"/>
</dbReference>
<evidence type="ECO:0000313" key="2">
    <source>
        <dbReference type="EMBL" id="GMH82159.1"/>
    </source>
</evidence>
<protein>
    <submittedName>
        <fullName evidence="2">Uncharacterized protein</fullName>
    </submittedName>
</protein>
<feature type="region of interest" description="Disordered" evidence="1">
    <location>
        <begin position="1"/>
        <end position="39"/>
    </location>
</feature>
<dbReference type="PANTHER" id="PTHR45661:SF3">
    <property type="entry name" value="IG-LIKE DOMAIN-CONTAINING PROTEIN"/>
    <property type="match status" value="1"/>
</dbReference>
<dbReference type="InterPro" id="IPR053139">
    <property type="entry name" value="Surface_bspA-like"/>
</dbReference>
<comment type="caution">
    <text evidence="2">The sequence shown here is derived from an EMBL/GenBank/DDBJ whole genome shotgun (WGS) entry which is preliminary data.</text>
</comment>
<keyword evidence="3" id="KW-1185">Reference proteome</keyword>
<reference evidence="3" key="1">
    <citation type="journal article" date="2023" name="Commun. Biol.">
        <title>Genome analysis of Parmales, the sister group of diatoms, reveals the evolutionary specialization of diatoms from phago-mixotrophs to photoautotrophs.</title>
        <authorList>
            <person name="Ban H."/>
            <person name="Sato S."/>
            <person name="Yoshikawa S."/>
            <person name="Yamada K."/>
            <person name="Nakamura Y."/>
            <person name="Ichinomiya M."/>
            <person name="Sato N."/>
            <person name="Blanc-Mathieu R."/>
            <person name="Endo H."/>
            <person name="Kuwata A."/>
            <person name="Ogata H."/>
        </authorList>
    </citation>
    <scope>NUCLEOTIDE SEQUENCE [LARGE SCALE GENOMIC DNA]</scope>
    <source>
        <strain evidence="3">NIES 3701</strain>
    </source>
</reference>
<evidence type="ECO:0000256" key="1">
    <source>
        <dbReference type="SAM" id="MobiDB-lite"/>
    </source>
</evidence>
<accession>A0A9W7EIF4</accession>
<name>A0A9W7EIF4_9STRA</name>
<dbReference type="PANTHER" id="PTHR45661">
    <property type="entry name" value="SURFACE ANTIGEN"/>
    <property type="match status" value="1"/>
</dbReference>
<gene>
    <name evidence="2" type="ORF">TrST_g11664</name>
</gene>
<dbReference type="InterPro" id="IPR026906">
    <property type="entry name" value="LRR_5"/>
</dbReference>
<dbReference type="InterPro" id="IPR032675">
    <property type="entry name" value="LRR_dom_sf"/>
</dbReference>
<evidence type="ECO:0000313" key="3">
    <source>
        <dbReference type="Proteomes" id="UP001165085"/>
    </source>
</evidence>
<feature type="compositionally biased region" description="Acidic residues" evidence="1">
    <location>
        <begin position="23"/>
        <end position="32"/>
    </location>
</feature>
<dbReference type="SUPFAM" id="SSF52058">
    <property type="entry name" value="L domain-like"/>
    <property type="match status" value="1"/>
</dbReference>
<organism evidence="2 3">
    <name type="scientific">Triparma strigata</name>
    <dbReference type="NCBI Taxonomy" id="1606541"/>
    <lineage>
        <taxon>Eukaryota</taxon>
        <taxon>Sar</taxon>
        <taxon>Stramenopiles</taxon>
        <taxon>Ochrophyta</taxon>
        <taxon>Bolidophyceae</taxon>
        <taxon>Parmales</taxon>
        <taxon>Triparmaceae</taxon>
        <taxon>Triparma</taxon>
    </lineage>
</organism>
<dbReference type="Proteomes" id="UP001165085">
    <property type="component" value="Unassembled WGS sequence"/>
</dbReference>
<dbReference type="Gene3D" id="3.80.10.10">
    <property type="entry name" value="Ribonuclease Inhibitor"/>
    <property type="match status" value="1"/>
</dbReference>